<feature type="compositionally biased region" description="Basic and acidic residues" evidence="1">
    <location>
        <begin position="59"/>
        <end position="75"/>
    </location>
</feature>
<keyword evidence="4" id="KW-1185">Reference proteome</keyword>
<evidence type="ECO:0000313" key="3">
    <source>
        <dbReference type="EMBL" id="OOY11326.1"/>
    </source>
</evidence>
<evidence type="ECO:0008006" key="5">
    <source>
        <dbReference type="Google" id="ProtNLM"/>
    </source>
</evidence>
<gene>
    <name evidence="3" type="ORF">BMG00_16530</name>
</gene>
<reference evidence="3 4" key="1">
    <citation type="submission" date="2016-11" db="EMBL/GenBank/DDBJ databases">
        <title>A multilocus sequence analysis scheme for characterization of bacteria in the genus Thioclava.</title>
        <authorList>
            <person name="Liu Y."/>
            <person name="Shao Z."/>
        </authorList>
    </citation>
    <scope>NUCLEOTIDE SEQUENCE [LARGE SCALE GENOMIC DNA]</scope>
    <source>
        <strain evidence="3 4">11.10-0-13</strain>
    </source>
</reference>
<dbReference type="RefSeq" id="WP_078575121.1">
    <property type="nucleotide sequence ID" value="NZ_MPZS01000003.1"/>
</dbReference>
<keyword evidence="2" id="KW-0812">Transmembrane</keyword>
<proteinExistence type="predicted"/>
<protein>
    <recommendedName>
        <fullName evidence="5">Clp protease</fullName>
    </recommendedName>
</protein>
<feature type="region of interest" description="Disordered" evidence="1">
    <location>
        <begin position="43"/>
        <end position="82"/>
    </location>
</feature>
<name>A0ABX3MJ79_9RHOB</name>
<dbReference type="EMBL" id="MPZS01000003">
    <property type="protein sequence ID" value="OOY11326.1"/>
    <property type="molecule type" value="Genomic_DNA"/>
</dbReference>
<dbReference type="SUPFAM" id="SSF52096">
    <property type="entry name" value="ClpP/crotonase"/>
    <property type="match status" value="1"/>
</dbReference>
<dbReference type="Proteomes" id="UP000242224">
    <property type="component" value="Unassembled WGS sequence"/>
</dbReference>
<evidence type="ECO:0000313" key="4">
    <source>
        <dbReference type="Proteomes" id="UP000242224"/>
    </source>
</evidence>
<sequence>MRLSFPKLAHLDIRRGLMMVLWLQVAIAAVMIAGDWLGRNPPGAPSSVPGMSDPVAPGDQRRRFDPDRPVPRRDAPALPPGIDLPSTYPDRLTFERKTIEGFGDVLLLNGSIATGDADRLSSYLDGASTEDLPATVALSSPGGQVIEALAIGRMLREAGKNTAILPGMACMSACPYILASGEQRRVSPEGYVGMHQHYYDENLYMPAYFAVEEIQRGQGRTMEYLIDMGVDPGVMIYSLTTPPEDIYILLPEELLDSRLATEMLD</sequence>
<keyword evidence="2" id="KW-0472">Membrane</keyword>
<dbReference type="Gene3D" id="3.90.226.10">
    <property type="entry name" value="2-enoyl-CoA Hydratase, Chain A, domain 1"/>
    <property type="match status" value="1"/>
</dbReference>
<dbReference type="InterPro" id="IPR029045">
    <property type="entry name" value="ClpP/crotonase-like_dom_sf"/>
</dbReference>
<accession>A0ABX3MJ79</accession>
<comment type="caution">
    <text evidence="3">The sequence shown here is derived from an EMBL/GenBank/DDBJ whole genome shotgun (WGS) entry which is preliminary data.</text>
</comment>
<evidence type="ECO:0000256" key="2">
    <source>
        <dbReference type="SAM" id="Phobius"/>
    </source>
</evidence>
<evidence type="ECO:0000256" key="1">
    <source>
        <dbReference type="SAM" id="MobiDB-lite"/>
    </source>
</evidence>
<keyword evidence="2" id="KW-1133">Transmembrane helix</keyword>
<organism evidence="3 4">
    <name type="scientific">Thioclava marina</name>
    <dbReference type="NCBI Taxonomy" id="1915077"/>
    <lineage>
        <taxon>Bacteria</taxon>
        <taxon>Pseudomonadati</taxon>
        <taxon>Pseudomonadota</taxon>
        <taxon>Alphaproteobacteria</taxon>
        <taxon>Rhodobacterales</taxon>
        <taxon>Paracoccaceae</taxon>
        <taxon>Thioclava</taxon>
    </lineage>
</organism>
<feature type="transmembrane region" description="Helical" evidence="2">
    <location>
        <begin position="20"/>
        <end position="38"/>
    </location>
</feature>